<dbReference type="OrthoDB" id="8673349at2"/>
<dbReference type="GO" id="GO:0016787">
    <property type="term" value="F:hydrolase activity"/>
    <property type="evidence" value="ECO:0007669"/>
    <property type="project" value="UniProtKB-KW"/>
</dbReference>
<evidence type="ECO:0000313" key="4">
    <source>
        <dbReference type="EMBL" id="GEL26391.1"/>
    </source>
</evidence>
<dbReference type="GO" id="GO:0019748">
    <property type="term" value="P:secondary metabolic process"/>
    <property type="evidence" value="ECO:0007669"/>
    <property type="project" value="TreeGrafter"/>
</dbReference>
<dbReference type="InterPro" id="IPR032466">
    <property type="entry name" value="Metal_Hydrolase"/>
</dbReference>
<dbReference type="PANTHER" id="PTHR21240:SF28">
    <property type="entry name" value="ISO-OROTATE DECARBOXYLASE (EUROFUNG)"/>
    <property type="match status" value="1"/>
</dbReference>
<dbReference type="PANTHER" id="PTHR21240">
    <property type="entry name" value="2-AMINO-3-CARBOXYLMUCONATE-6-SEMIALDEHYDE DECARBOXYLASE"/>
    <property type="match status" value="1"/>
</dbReference>
<dbReference type="SUPFAM" id="SSF51556">
    <property type="entry name" value="Metallo-dependent hydrolases"/>
    <property type="match status" value="1"/>
</dbReference>
<feature type="compositionally biased region" description="Basic and acidic residues" evidence="2">
    <location>
        <begin position="234"/>
        <end position="249"/>
    </location>
</feature>
<evidence type="ECO:0000256" key="2">
    <source>
        <dbReference type="SAM" id="MobiDB-lite"/>
    </source>
</evidence>
<evidence type="ECO:0000256" key="1">
    <source>
        <dbReference type="ARBA" id="ARBA00023239"/>
    </source>
</evidence>
<keyword evidence="5" id="KW-1185">Reference proteome</keyword>
<sequence>MTLEAAQHPEAQPGDDPLAGVKIVDCDAHWTEPADLWSAQAPESMQDKIPTQKTVGGLTAWYLNGEVWASTGGNTITQDRQKVLGAHMLHPFSKIDTSAYAVHERLGIMDDMGIYAQILYPNGIGFASNHLFAIQDPGQRQAILTMYNDHLVHVQDSSQQRLFPQAVLPIWDMDLTIKEMTRLLDRGIRGFTLSDKPELLGLPELPESYFEPMWDLFNESGAVANFHIGAGQRREDMEALRRSTSRESGRTPTDPAPGTPPVVAAPTWRSFGPQRRLAVHAAQMYMSNVRIVVNLCNSNLFDRFPKLKIVSAESGIGWVPFILEAMEFQFDEMVTHPDERQFAQRRPREYFRDHLYVMFWFEEIGASKLIEDIGVGNVLVETDLPHPTCLYPGPKEHFSRVMGGLPQAAQQRILQDNAAELYKIPLG</sequence>
<organism evidence="4 5">
    <name type="scientific">Pseudonocardia sulfidoxydans NBRC 16205</name>
    <dbReference type="NCBI Taxonomy" id="1223511"/>
    <lineage>
        <taxon>Bacteria</taxon>
        <taxon>Bacillati</taxon>
        <taxon>Actinomycetota</taxon>
        <taxon>Actinomycetes</taxon>
        <taxon>Pseudonocardiales</taxon>
        <taxon>Pseudonocardiaceae</taxon>
        <taxon>Pseudonocardia</taxon>
    </lineage>
</organism>
<evidence type="ECO:0000313" key="5">
    <source>
        <dbReference type="Proteomes" id="UP000321685"/>
    </source>
</evidence>
<dbReference type="Pfam" id="PF04909">
    <property type="entry name" value="Amidohydro_2"/>
    <property type="match status" value="1"/>
</dbReference>
<dbReference type="GO" id="GO:0016831">
    <property type="term" value="F:carboxy-lyase activity"/>
    <property type="evidence" value="ECO:0007669"/>
    <property type="project" value="InterPro"/>
</dbReference>
<dbReference type="AlphaFoldDB" id="A0A511DNJ6"/>
<protein>
    <submittedName>
        <fullName evidence="4">Amidohydrolase</fullName>
    </submittedName>
</protein>
<gene>
    <name evidence="4" type="ORF">PSU4_53450</name>
</gene>
<accession>A0A511DNJ6</accession>
<keyword evidence="1" id="KW-0456">Lyase</keyword>
<dbReference type="RefSeq" id="WP_147114304.1">
    <property type="nucleotide sequence ID" value="NZ_BJVJ01000088.1"/>
</dbReference>
<dbReference type="EMBL" id="BJVJ01000088">
    <property type="protein sequence ID" value="GEL26391.1"/>
    <property type="molecule type" value="Genomic_DNA"/>
</dbReference>
<comment type="caution">
    <text evidence="4">The sequence shown here is derived from an EMBL/GenBank/DDBJ whole genome shotgun (WGS) entry which is preliminary data.</text>
</comment>
<name>A0A511DNJ6_9PSEU</name>
<reference evidence="4 5" key="1">
    <citation type="submission" date="2019-07" db="EMBL/GenBank/DDBJ databases">
        <title>Whole genome shotgun sequence of Pseudonocardia sulfidoxydans NBRC 16205.</title>
        <authorList>
            <person name="Hosoyama A."/>
            <person name="Uohara A."/>
            <person name="Ohji S."/>
            <person name="Ichikawa N."/>
        </authorList>
    </citation>
    <scope>NUCLEOTIDE SEQUENCE [LARGE SCALE GENOMIC DNA]</scope>
    <source>
        <strain evidence="4 5">NBRC 16205</strain>
    </source>
</reference>
<dbReference type="InterPro" id="IPR032465">
    <property type="entry name" value="ACMSD"/>
</dbReference>
<proteinExistence type="predicted"/>
<feature type="region of interest" description="Disordered" evidence="2">
    <location>
        <begin position="234"/>
        <end position="262"/>
    </location>
</feature>
<dbReference type="Proteomes" id="UP000321685">
    <property type="component" value="Unassembled WGS sequence"/>
</dbReference>
<keyword evidence="4" id="KW-0378">Hydrolase</keyword>
<dbReference type="Gene3D" id="3.20.20.140">
    <property type="entry name" value="Metal-dependent hydrolases"/>
    <property type="match status" value="1"/>
</dbReference>
<dbReference type="InterPro" id="IPR006680">
    <property type="entry name" value="Amidohydro-rel"/>
</dbReference>
<evidence type="ECO:0000259" key="3">
    <source>
        <dbReference type="Pfam" id="PF04909"/>
    </source>
</evidence>
<feature type="domain" description="Amidohydrolase-related" evidence="3">
    <location>
        <begin position="129"/>
        <end position="423"/>
    </location>
</feature>
<dbReference type="GO" id="GO:0005737">
    <property type="term" value="C:cytoplasm"/>
    <property type="evidence" value="ECO:0007669"/>
    <property type="project" value="TreeGrafter"/>
</dbReference>